<dbReference type="Proteomes" id="UP000265566">
    <property type="component" value="Chromosome 8"/>
</dbReference>
<name>A0A396GG57_MEDTR</name>
<protein>
    <submittedName>
        <fullName evidence="1">Uncharacterized protein</fullName>
    </submittedName>
</protein>
<dbReference type="Gramene" id="rna44623">
    <property type="protein sequence ID" value="RHN38664.1"/>
    <property type="gene ID" value="gene44623"/>
</dbReference>
<dbReference type="EMBL" id="PSQE01000008">
    <property type="protein sequence ID" value="RHN38664.1"/>
    <property type="molecule type" value="Genomic_DNA"/>
</dbReference>
<comment type="caution">
    <text evidence="1">The sequence shown here is derived from an EMBL/GenBank/DDBJ whole genome shotgun (WGS) entry which is preliminary data.</text>
</comment>
<sequence>MSDLLKSFQESVQMRTKHVEPLPRQLSLREICSPQATTMSKLREDGFGTRLKGLNLPQGVIILIWSYVRSLWTLCKESLETYLGLDFGPN</sequence>
<evidence type="ECO:0000313" key="1">
    <source>
        <dbReference type="EMBL" id="RHN38664.1"/>
    </source>
</evidence>
<organism evidence="1">
    <name type="scientific">Medicago truncatula</name>
    <name type="common">Barrel medic</name>
    <name type="synonym">Medicago tribuloides</name>
    <dbReference type="NCBI Taxonomy" id="3880"/>
    <lineage>
        <taxon>Eukaryota</taxon>
        <taxon>Viridiplantae</taxon>
        <taxon>Streptophyta</taxon>
        <taxon>Embryophyta</taxon>
        <taxon>Tracheophyta</taxon>
        <taxon>Spermatophyta</taxon>
        <taxon>Magnoliopsida</taxon>
        <taxon>eudicotyledons</taxon>
        <taxon>Gunneridae</taxon>
        <taxon>Pentapetalae</taxon>
        <taxon>rosids</taxon>
        <taxon>fabids</taxon>
        <taxon>Fabales</taxon>
        <taxon>Fabaceae</taxon>
        <taxon>Papilionoideae</taxon>
        <taxon>50 kb inversion clade</taxon>
        <taxon>NPAAA clade</taxon>
        <taxon>Hologalegina</taxon>
        <taxon>IRL clade</taxon>
        <taxon>Trifolieae</taxon>
        <taxon>Medicago</taxon>
    </lineage>
</organism>
<accession>A0A396GG57</accession>
<gene>
    <name evidence="1" type="ORF">MtrunA17_Chr8g0335641</name>
</gene>
<proteinExistence type="predicted"/>
<reference evidence="1" key="1">
    <citation type="journal article" date="2018" name="Nat. Plants">
        <title>Whole-genome landscape of Medicago truncatula symbiotic genes.</title>
        <authorList>
            <person name="Pecrix Y."/>
            <person name="Gamas P."/>
            <person name="Carrere S."/>
        </authorList>
    </citation>
    <scope>NUCLEOTIDE SEQUENCE</scope>
    <source>
        <tissue evidence="1">Leaves</tissue>
    </source>
</reference>
<dbReference type="AlphaFoldDB" id="A0A396GG57"/>